<proteinExistence type="predicted"/>
<gene>
    <name evidence="1" type="ORF">PR048_029787</name>
</gene>
<evidence type="ECO:0000313" key="1">
    <source>
        <dbReference type="EMBL" id="KAJ8868271.1"/>
    </source>
</evidence>
<organism evidence="1 2">
    <name type="scientific">Dryococelus australis</name>
    <dbReference type="NCBI Taxonomy" id="614101"/>
    <lineage>
        <taxon>Eukaryota</taxon>
        <taxon>Metazoa</taxon>
        <taxon>Ecdysozoa</taxon>
        <taxon>Arthropoda</taxon>
        <taxon>Hexapoda</taxon>
        <taxon>Insecta</taxon>
        <taxon>Pterygota</taxon>
        <taxon>Neoptera</taxon>
        <taxon>Polyneoptera</taxon>
        <taxon>Phasmatodea</taxon>
        <taxon>Verophasmatodea</taxon>
        <taxon>Anareolatae</taxon>
        <taxon>Phasmatidae</taxon>
        <taxon>Eurycanthinae</taxon>
        <taxon>Dryococelus</taxon>
    </lineage>
</organism>
<accession>A0ABQ9G9S2</accession>
<sequence length="66" mass="7575">MGRYNESMNDTSLLMERFTRAELTDMVQVCGEVHGKSSAAHRFYHELHPNHTHLNLLIGICGKGYR</sequence>
<name>A0ABQ9G9S2_9NEOP</name>
<keyword evidence="2" id="KW-1185">Reference proteome</keyword>
<reference evidence="1 2" key="1">
    <citation type="submission" date="2023-02" db="EMBL/GenBank/DDBJ databases">
        <title>LHISI_Scaffold_Assembly.</title>
        <authorList>
            <person name="Stuart O.P."/>
            <person name="Cleave R."/>
            <person name="Magrath M.J.L."/>
            <person name="Mikheyev A.S."/>
        </authorList>
    </citation>
    <scope>NUCLEOTIDE SEQUENCE [LARGE SCALE GENOMIC DNA]</scope>
    <source>
        <strain evidence="1">Daus_M_001</strain>
        <tissue evidence="1">Leg muscle</tissue>
    </source>
</reference>
<dbReference type="EMBL" id="JARBHB010000014">
    <property type="protein sequence ID" value="KAJ8868271.1"/>
    <property type="molecule type" value="Genomic_DNA"/>
</dbReference>
<protein>
    <submittedName>
        <fullName evidence="1">Uncharacterized protein</fullName>
    </submittedName>
</protein>
<dbReference type="Proteomes" id="UP001159363">
    <property type="component" value="Chromosome 13"/>
</dbReference>
<evidence type="ECO:0000313" key="2">
    <source>
        <dbReference type="Proteomes" id="UP001159363"/>
    </source>
</evidence>
<comment type="caution">
    <text evidence="1">The sequence shown here is derived from an EMBL/GenBank/DDBJ whole genome shotgun (WGS) entry which is preliminary data.</text>
</comment>